<dbReference type="GO" id="GO:0015031">
    <property type="term" value="P:protein transport"/>
    <property type="evidence" value="ECO:0007669"/>
    <property type="project" value="UniProtKB-KW"/>
</dbReference>
<organism evidence="3">
    <name type="scientific">Tanacetum cinerariifolium</name>
    <name type="common">Dalmatian daisy</name>
    <name type="synonym">Chrysanthemum cinerariifolium</name>
    <dbReference type="NCBI Taxonomy" id="118510"/>
    <lineage>
        <taxon>Eukaryota</taxon>
        <taxon>Viridiplantae</taxon>
        <taxon>Streptophyta</taxon>
        <taxon>Embryophyta</taxon>
        <taxon>Tracheophyta</taxon>
        <taxon>Spermatophyta</taxon>
        <taxon>Magnoliopsida</taxon>
        <taxon>eudicotyledons</taxon>
        <taxon>Gunneridae</taxon>
        <taxon>Pentapetalae</taxon>
        <taxon>asterids</taxon>
        <taxon>campanulids</taxon>
        <taxon>Asterales</taxon>
        <taxon>Asteraceae</taxon>
        <taxon>Asteroideae</taxon>
        <taxon>Anthemideae</taxon>
        <taxon>Anthemidinae</taxon>
        <taxon>Tanacetum</taxon>
    </lineage>
</organism>
<name>A0A6L2L6T5_TANCI</name>
<comment type="function">
    <text evidence="1">Essential component of the TIM23 complex, a complex that mediates the translocation of transit peptide-containing proteins across the mitochondrial inner membrane.</text>
</comment>
<keyword evidence="1" id="KW-0809">Transit peptide</keyword>
<proteinExistence type="inferred from homology"/>
<dbReference type="PANTHER" id="PTHR12210">
    <property type="entry name" value="DULLARD PROTEIN PHOSPHATASE"/>
    <property type="match status" value="1"/>
</dbReference>
<evidence type="ECO:0000313" key="3">
    <source>
        <dbReference type="EMBL" id="GEU55894.1"/>
    </source>
</evidence>
<dbReference type="Pfam" id="PF03031">
    <property type="entry name" value="NIF"/>
    <property type="match status" value="1"/>
</dbReference>
<comment type="similarity">
    <text evidence="1">Belongs to the TIM50 family.</text>
</comment>
<dbReference type="InterPro" id="IPR036412">
    <property type="entry name" value="HAD-like_sf"/>
</dbReference>
<dbReference type="InterPro" id="IPR004274">
    <property type="entry name" value="FCP1_dom"/>
</dbReference>
<dbReference type="GO" id="GO:0005744">
    <property type="term" value="C:TIM23 mitochondrial import inner membrane translocase complex"/>
    <property type="evidence" value="ECO:0007669"/>
    <property type="project" value="UniProtKB-UniRule"/>
</dbReference>
<dbReference type="SMART" id="SM00577">
    <property type="entry name" value="CPDc"/>
    <property type="match status" value="1"/>
</dbReference>
<keyword evidence="1" id="KW-0653">Protein transport</keyword>
<comment type="caution">
    <text evidence="3">The sequence shown here is derived from an EMBL/GenBank/DDBJ whole genome shotgun (WGS) entry which is preliminary data.</text>
</comment>
<evidence type="ECO:0000256" key="1">
    <source>
        <dbReference type="RuleBase" id="RU365079"/>
    </source>
</evidence>
<reference evidence="3" key="1">
    <citation type="journal article" date="2019" name="Sci. Rep.">
        <title>Draft genome of Tanacetum cinerariifolium, the natural source of mosquito coil.</title>
        <authorList>
            <person name="Yamashiro T."/>
            <person name="Shiraishi A."/>
            <person name="Satake H."/>
            <person name="Nakayama K."/>
        </authorList>
    </citation>
    <scope>NUCLEOTIDE SEQUENCE</scope>
</reference>
<accession>A0A6L2L6T5</accession>
<keyword evidence="1" id="KW-0813">Transport</keyword>
<feature type="domain" description="FCP1 homology" evidence="2">
    <location>
        <begin position="39"/>
        <end position="188"/>
    </location>
</feature>
<keyword evidence="1" id="KW-0496">Mitochondrion</keyword>
<dbReference type="Gene3D" id="3.40.50.1000">
    <property type="entry name" value="HAD superfamily/HAD-like"/>
    <property type="match status" value="1"/>
</dbReference>
<gene>
    <name evidence="3" type="ORF">Tci_027872</name>
</gene>
<dbReference type="InterPro" id="IPR023214">
    <property type="entry name" value="HAD_sf"/>
</dbReference>
<dbReference type="AlphaFoldDB" id="A0A6L2L6T5"/>
<comment type="subcellular location">
    <subcellularLocation>
        <location evidence="1">Mitochondrion inner membrane</location>
        <topology evidence="1">Single-pass membrane protein</topology>
    </subcellularLocation>
</comment>
<sequence length="188" mass="21907">MASLPTRRVNSPSNTSIRAFPVLRNDRTRIKDNMIGKGGNTGEKLIIFDVNGMLADIVFPRPKDVEADKYSHRKEVFKRPYLDDFLSFCFDKFNVGIWSSRMKKNLDPVVNCLFGDLKKKLLFIWDASHCRNLGIRTLEDRYKCIVFKELRKVWEKTCRTWVKGTFNESNTLLLDDSPYKALLNPKHT</sequence>
<dbReference type="EMBL" id="BKCJ010003570">
    <property type="protein sequence ID" value="GEU55894.1"/>
    <property type="molecule type" value="Genomic_DNA"/>
</dbReference>
<dbReference type="InterPro" id="IPR050365">
    <property type="entry name" value="TIM50"/>
</dbReference>
<comment type="subunit">
    <text evidence="1">Component of the TIM23 complex.</text>
</comment>
<evidence type="ECO:0000259" key="2">
    <source>
        <dbReference type="PROSITE" id="PS50969"/>
    </source>
</evidence>
<keyword evidence="1" id="KW-0811">Translocation</keyword>
<protein>
    <recommendedName>
        <fullName evidence="1">Mitochondrial import inner membrane translocase subunit TIM50</fullName>
    </recommendedName>
</protein>
<dbReference type="SUPFAM" id="SSF56784">
    <property type="entry name" value="HAD-like"/>
    <property type="match status" value="1"/>
</dbReference>
<dbReference type="PROSITE" id="PS50969">
    <property type="entry name" value="FCP1"/>
    <property type="match status" value="1"/>
</dbReference>